<dbReference type="SUPFAM" id="SSF141523">
    <property type="entry name" value="L,D-transpeptidase catalytic domain-like"/>
    <property type="match status" value="1"/>
</dbReference>
<dbReference type="Gene3D" id="2.40.440.10">
    <property type="entry name" value="L,D-transpeptidase catalytic domain-like"/>
    <property type="match status" value="1"/>
</dbReference>
<evidence type="ECO:0000256" key="6">
    <source>
        <dbReference type="ARBA" id="ARBA00023316"/>
    </source>
</evidence>
<comment type="pathway">
    <text evidence="1 7">Cell wall biogenesis; peptidoglycan biosynthesis.</text>
</comment>
<proteinExistence type="inferred from homology"/>
<dbReference type="PROSITE" id="PS52029">
    <property type="entry name" value="LD_TPASE"/>
    <property type="match status" value="1"/>
</dbReference>
<dbReference type="InterPro" id="IPR038063">
    <property type="entry name" value="Transpep_catalytic_dom"/>
</dbReference>
<evidence type="ECO:0000256" key="7">
    <source>
        <dbReference type="PROSITE-ProRule" id="PRU01373"/>
    </source>
</evidence>
<feature type="active site" description="Proton donor/acceptor" evidence="7">
    <location>
        <position position="125"/>
    </location>
</feature>
<dbReference type="GO" id="GO:0004180">
    <property type="term" value="F:carboxypeptidase activity"/>
    <property type="evidence" value="ECO:0007669"/>
    <property type="project" value="UniProtKB-ARBA"/>
</dbReference>
<dbReference type="CDD" id="cd16913">
    <property type="entry name" value="YkuD_like"/>
    <property type="match status" value="1"/>
</dbReference>
<dbReference type="PROSITE" id="PS51257">
    <property type="entry name" value="PROKAR_LIPOPROTEIN"/>
    <property type="match status" value="1"/>
</dbReference>
<evidence type="ECO:0000256" key="3">
    <source>
        <dbReference type="ARBA" id="ARBA00022679"/>
    </source>
</evidence>
<comment type="caution">
    <text evidence="9">The sequence shown here is derived from an EMBL/GenBank/DDBJ whole genome shotgun (WGS) entry which is preliminary data.</text>
</comment>
<gene>
    <name evidence="9" type="ORF">BDE40_3578</name>
</gene>
<name>A0A4V3EWL2_9RHOB</name>
<evidence type="ECO:0000313" key="10">
    <source>
        <dbReference type="Proteomes" id="UP000294563"/>
    </source>
</evidence>
<protein>
    <submittedName>
        <fullName evidence="9">L,D-transpeptidase-like protein</fullName>
    </submittedName>
</protein>
<dbReference type="EMBL" id="SOBH01000005">
    <property type="protein sequence ID" value="TDT72725.1"/>
    <property type="molecule type" value="Genomic_DNA"/>
</dbReference>
<dbReference type="RefSeq" id="WP_425462410.1">
    <property type="nucleotide sequence ID" value="NZ_SOBH01000005.1"/>
</dbReference>
<feature type="active site" description="Nucleophile" evidence="7">
    <location>
        <position position="144"/>
    </location>
</feature>
<comment type="similarity">
    <text evidence="2">Belongs to the YkuD family.</text>
</comment>
<dbReference type="Pfam" id="PF03734">
    <property type="entry name" value="YkuD"/>
    <property type="match status" value="1"/>
</dbReference>
<sequence>MIKKNPRRFFLAGGMAAVLSGCASKFRSYSGPEVTRIRLYKSDRLLVLDGSQGVLSTYPVGLGFSPTGHKQFEGDGRTPEGTYTIDRRNPNSLFHLSIGISYPNEADIAFAKAQGQSPGGDIFIHGGPRWGIDPLNKRDWTAGCISVTDRQVEEVYAMVRDGTPIEIYA</sequence>
<evidence type="ECO:0000313" key="9">
    <source>
        <dbReference type="EMBL" id="TDT72725.1"/>
    </source>
</evidence>
<keyword evidence="10" id="KW-1185">Reference proteome</keyword>
<accession>A0A4V3EWL2</accession>
<dbReference type="GO" id="GO:0016740">
    <property type="term" value="F:transferase activity"/>
    <property type="evidence" value="ECO:0007669"/>
    <property type="project" value="UniProtKB-KW"/>
</dbReference>
<feature type="domain" description="L,D-TPase catalytic" evidence="8">
    <location>
        <begin position="35"/>
        <end position="168"/>
    </location>
</feature>
<dbReference type="GO" id="GO:0009252">
    <property type="term" value="P:peptidoglycan biosynthetic process"/>
    <property type="evidence" value="ECO:0007669"/>
    <property type="project" value="UniProtKB-UniPathway"/>
</dbReference>
<keyword evidence="5 7" id="KW-0573">Peptidoglycan synthesis</keyword>
<dbReference type="UniPathway" id="UPA00219"/>
<evidence type="ECO:0000259" key="8">
    <source>
        <dbReference type="PROSITE" id="PS52029"/>
    </source>
</evidence>
<evidence type="ECO:0000256" key="1">
    <source>
        <dbReference type="ARBA" id="ARBA00004752"/>
    </source>
</evidence>
<keyword evidence="6 7" id="KW-0961">Cell wall biogenesis/degradation</keyword>
<keyword evidence="3" id="KW-0808">Transferase</keyword>
<dbReference type="GO" id="GO:0071555">
    <property type="term" value="P:cell wall organization"/>
    <property type="evidence" value="ECO:0007669"/>
    <property type="project" value="UniProtKB-UniRule"/>
</dbReference>
<dbReference type="InterPro" id="IPR005490">
    <property type="entry name" value="LD_TPept_cat_dom"/>
</dbReference>
<reference evidence="9 10" key="1">
    <citation type="submission" date="2019-03" db="EMBL/GenBank/DDBJ databases">
        <title>Genomic Encyclopedia of Archaeal and Bacterial Type Strains, Phase II (KMG-II): from individual species to whole genera.</title>
        <authorList>
            <person name="Goeker M."/>
        </authorList>
    </citation>
    <scope>NUCLEOTIDE SEQUENCE [LARGE SCALE GENOMIC DNA]</scope>
    <source>
        <strain evidence="9 10">DSM 29467</strain>
    </source>
</reference>
<evidence type="ECO:0000256" key="2">
    <source>
        <dbReference type="ARBA" id="ARBA00005992"/>
    </source>
</evidence>
<evidence type="ECO:0000256" key="4">
    <source>
        <dbReference type="ARBA" id="ARBA00022960"/>
    </source>
</evidence>
<dbReference type="Proteomes" id="UP000294563">
    <property type="component" value="Unassembled WGS sequence"/>
</dbReference>
<organism evidence="9 10">
    <name type="scientific">Litoreibacter halocynthiae</name>
    <dbReference type="NCBI Taxonomy" id="1242689"/>
    <lineage>
        <taxon>Bacteria</taxon>
        <taxon>Pseudomonadati</taxon>
        <taxon>Pseudomonadota</taxon>
        <taxon>Alphaproteobacteria</taxon>
        <taxon>Rhodobacterales</taxon>
        <taxon>Roseobacteraceae</taxon>
        <taxon>Litoreibacter</taxon>
    </lineage>
</organism>
<dbReference type="AlphaFoldDB" id="A0A4V3EWL2"/>
<dbReference type="PANTHER" id="PTHR36699">
    <property type="entry name" value="LD-TRANSPEPTIDASE"/>
    <property type="match status" value="1"/>
</dbReference>
<dbReference type="GO" id="GO:0008360">
    <property type="term" value="P:regulation of cell shape"/>
    <property type="evidence" value="ECO:0007669"/>
    <property type="project" value="UniProtKB-UniRule"/>
</dbReference>
<dbReference type="PANTHER" id="PTHR36699:SF1">
    <property type="entry name" value="L,D-TRANSPEPTIDASE YAFK-RELATED"/>
    <property type="match status" value="1"/>
</dbReference>
<keyword evidence="4 7" id="KW-0133">Cell shape</keyword>
<evidence type="ECO:0000256" key="5">
    <source>
        <dbReference type="ARBA" id="ARBA00022984"/>
    </source>
</evidence>